<gene>
    <name evidence="3" type="ORF">E6O75_ATG07528</name>
</gene>
<dbReference type="FunFam" id="1.10.10.10:FF:000087">
    <property type="entry name" value="Transcriptional adapter 2"/>
    <property type="match status" value="1"/>
</dbReference>
<evidence type="ECO:0000313" key="4">
    <source>
        <dbReference type="Proteomes" id="UP000298493"/>
    </source>
</evidence>
<feature type="region of interest" description="Disordered" evidence="1">
    <location>
        <begin position="82"/>
        <end position="104"/>
    </location>
</feature>
<dbReference type="EMBL" id="SNSC02000011">
    <property type="protein sequence ID" value="TID20068.1"/>
    <property type="molecule type" value="Genomic_DNA"/>
</dbReference>
<reference evidence="3 4" key="1">
    <citation type="submission" date="2019-04" db="EMBL/GenBank/DDBJ databases">
        <title>High contiguity whole genome sequence and gene annotation resource for two Venturia nashicola isolates.</title>
        <authorList>
            <person name="Prokchorchik M."/>
            <person name="Won K."/>
            <person name="Lee Y."/>
            <person name="Choi E.D."/>
            <person name="Segonzac C."/>
            <person name="Sohn K.H."/>
        </authorList>
    </citation>
    <scope>NUCLEOTIDE SEQUENCE [LARGE SCALE GENOMIC DNA]</scope>
    <source>
        <strain evidence="3 4">PRI2</strain>
    </source>
</reference>
<dbReference type="AlphaFoldDB" id="A0A4Z1PF24"/>
<keyword evidence="4" id="KW-1185">Reference proteome</keyword>
<feature type="region of interest" description="Disordered" evidence="1">
    <location>
        <begin position="1"/>
        <end position="46"/>
    </location>
</feature>
<feature type="compositionally biased region" description="Low complexity" evidence="1">
    <location>
        <begin position="206"/>
        <end position="218"/>
    </location>
</feature>
<dbReference type="OrthoDB" id="5598695at2759"/>
<feature type="compositionally biased region" description="Basic and acidic residues" evidence="1">
    <location>
        <begin position="92"/>
        <end position="103"/>
    </location>
</feature>
<dbReference type="Gene3D" id="1.10.10.10">
    <property type="entry name" value="Winged helix-like DNA-binding domain superfamily/Winged helix DNA-binding domain"/>
    <property type="match status" value="1"/>
</dbReference>
<organism evidence="3 4">
    <name type="scientific">Venturia nashicola</name>
    <dbReference type="NCBI Taxonomy" id="86259"/>
    <lineage>
        <taxon>Eukaryota</taxon>
        <taxon>Fungi</taxon>
        <taxon>Dikarya</taxon>
        <taxon>Ascomycota</taxon>
        <taxon>Pezizomycotina</taxon>
        <taxon>Dothideomycetes</taxon>
        <taxon>Pleosporomycetidae</taxon>
        <taxon>Venturiales</taxon>
        <taxon>Venturiaceae</taxon>
        <taxon>Venturia</taxon>
    </lineage>
</organism>
<proteinExistence type="predicted"/>
<dbReference type="InterPro" id="IPR009057">
    <property type="entry name" value="Homeodomain-like_sf"/>
</dbReference>
<feature type="region of interest" description="Disordered" evidence="1">
    <location>
        <begin position="196"/>
        <end position="271"/>
    </location>
</feature>
<comment type="caution">
    <text evidence="3">The sequence shown here is derived from an EMBL/GenBank/DDBJ whole genome shotgun (WGS) entry which is preliminary data.</text>
</comment>
<evidence type="ECO:0000313" key="3">
    <source>
        <dbReference type="EMBL" id="TID20068.1"/>
    </source>
</evidence>
<dbReference type="SUPFAM" id="SSF46689">
    <property type="entry name" value="Homeodomain-like"/>
    <property type="match status" value="1"/>
</dbReference>
<dbReference type="InterPro" id="IPR007526">
    <property type="entry name" value="SWIRM"/>
</dbReference>
<accession>A0A4Z1PF24</accession>
<dbReference type="STRING" id="86259.A0A4Z1PF24"/>
<feature type="compositionally biased region" description="Polar residues" evidence="1">
    <location>
        <begin position="1"/>
        <end position="25"/>
    </location>
</feature>
<dbReference type="InterPro" id="IPR036388">
    <property type="entry name" value="WH-like_DNA-bd_sf"/>
</dbReference>
<protein>
    <submittedName>
        <fullName evidence="3">SWIRM domain-containing protein FUN19</fullName>
    </submittedName>
</protein>
<name>A0A4Z1PF24_9PEZI</name>
<evidence type="ECO:0000256" key="1">
    <source>
        <dbReference type="SAM" id="MobiDB-lite"/>
    </source>
</evidence>
<evidence type="ECO:0000259" key="2">
    <source>
        <dbReference type="Pfam" id="PF04433"/>
    </source>
</evidence>
<dbReference type="Proteomes" id="UP000298493">
    <property type="component" value="Unassembled WGS sequence"/>
</dbReference>
<dbReference type="Pfam" id="PF04433">
    <property type="entry name" value="SWIRM"/>
    <property type="match status" value="1"/>
</dbReference>
<sequence length="392" mass="43716">MDTNSAYNCLSTNQEMYTPPKQNQFSLSSLLSPPEPKRQDSFQTSPILTMSRTSSSSLNYTAPHHNITPSKQLVRPACLLSPPVSPQTMSKEQGRGDEGDSMRDPVLFPSSQDTTVATEPLFSQGVAMAVDQTDTAINHHIATGVKNGPPAEDYRLVVEALSQIRFQSNVHAAIKKVSPQVWVRDEIKWEKHYLAQGPQKNKKKLSSPSYKPLAPAPAGVQKTRVTLPRVRNQPKAKPVEQAPPFISCNYPQSTPPPSKAPRPTTTRADDPTKWVYTNWPDYCPKIPDNFGSKSLKAVWKGQPKDLSDDVFRHELHAAELILASTLRLSCAMYLTSKRQIFKACRDALKSGKEFRKTNAQEATKIDVNKASALWTAFEKVGWFNSEHFDLND</sequence>
<feature type="domain" description="SWIRM" evidence="2">
    <location>
        <begin position="313"/>
        <end position="384"/>
    </location>
</feature>
<dbReference type="GO" id="GO:0010468">
    <property type="term" value="P:regulation of gene expression"/>
    <property type="evidence" value="ECO:0007669"/>
    <property type="project" value="UniProtKB-ARBA"/>
</dbReference>